<evidence type="ECO:0000313" key="2">
    <source>
        <dbReference type="EMBL" id="SEC76267.1"/>
    </source>
</evidence>
<dbReference type="RefSeq" id="WP_074818760.1">
    <property type="nucleotide sequence ID" value="NZ_FNTI01000001.1"/>
</dbReference>
<gene>
    <name evidence="2" type="ORF">SAMN05444171_2203</name>
</gene>
<feature type="coiled-coil region" evidence="1">
    <location>
        <begin position="92"/>
        <end position="119"/>
    </location>
</feature>
<accession>A0A1M6W443</accession>
<dbReference type="Proteomes" id="UP000183208">
    <property type="component" value="Unassembled WGS sequence"/>
</dbReference>
<proteinExistence type="predicted"/>
<dbReference type="OrthoDB" id="7189869at2"/>
<organism evidence="2 3">
    <name type="scientific">Bradyrhizobium lablabi</name>
    <dbReference type="NCBI Taxonomy" id="722472"/>
    <lineage>
        <taxon>Bacteria</taxon>
        <taxon>Pseudomonadati</taxon>
        <taxon>Pseudomonadota</taxon>
        <taxon>Alphaproteobacteria</taxon>
        <taxon>Hyphomicrobiales</taxon>
        <taxon>Nitrobacteraceae</taxon>
        <taxon>Bradyrhizobium</taxon>
    </lineage>
</organism>
<evidence type="ECO:0000313" key="3">
    <source>
        <dbReference type="Proteomes" id="UP000183208"/>
    </source>
</evidence>
<name>A0A1M6W443_9BRAD</name>
<reference evidence="2 3" key="1">
    <citation type="submission" date="2016-10" db="EMBL/GenBank/DDBJ databases">
        <authorList>
            <person name="de Groot N.N."/>
        </authorList>
    </citation>
    <scope>NUCLEOTIDE SEQUENCE [LARGE SCALE GENOMIC DNA]</scope>
    <source>
        <strain evidence="2 3">GAS522</strain>
    </source>
</reference>
<evidence type="ECO:0000256" key="1">
    <source>
        <dbReference type="SAM" id="Coils"/>
    </source>
</evidence>
<dbReference type="EMBL" id="FNTI01000001">
    <property type="protein sequence ID" value="SEC76267.1"/>
    <property type="molecule type" value="Genomic_DNA"/>
</dbReference>
<sequence>MTPTVPELLNGCMLTLMTPPRPEDAGLFSAARLRLIALVNRLVALESADGAAVRVWENTTLRALIAEAGPRHGVTPGDAVETSDGDYSLAALDAANARLRRLLIRLHEAAEQARDIELDRKILKLYCEIARRRELHLAPVKAVA</sequence>
<dbReference type="AlphaFoldDB" id="A0A1M6W443"/>
<protein>
    <submittedName>
        <fullName evidence="2">Uncharacterized protein</fullName>
    </submittedName>
</protein>
<keyword evidence="1" id="KW-0175">Coiled coil</keyword>